<accession>A0ACC3SML7</accession>
<sequence length="430" mass="47243">MVQIHDGDGDAPGHVRPDEHQKDLGNPPQCSQCDTFADPYTPNQHVMEHSPGSVSGKMFRCEVPGCDKAYTRHTNLAQHVRTCHADLFPASGTEATLPMRKKQRTMAPEGSGNSSNDGKLFVCPAVGCDKGYAHQQSLDRHMKNQHPDHYHPRRTSELLKANDKHPMQPLNGTLLSQGASTSELDKVQQLGTPPQDVAAQSSMRDPTPEQTDPTSTSNTPPCPQVCSDVPDRAGFDPTNSFPLWCLTCGQPSDGPTELLFHMHCEHNVDYSSSCPCYLCQMLFADDYNPPPRELEKLLGQLSAEQGVVKGSQEDLPEDCREWTADQIVGPERMERVAEGNTENATFKKDAESTSGPGVEMDASSRVQGDNAGIQMGTETALMTLSNNDSSFLDRVGLGPSNQLPTLPSEEDMDKMMRDMRNFPFPDFELD</sequence>
<dbReference type="EMBL" id="JAMKPW020000002">
    <property type="protein sequence ID" value="KAK8219936.1"/>
    <property type="molecule type" value="Genomic_DNA"/>
</dbReference>
<evidence type="ECO:0000313" key="2">
    <source>
        <dbReference type="Proteomes" id="UP001320706"/>
    </source>
</evidence>
<reference evidence="1" key="1">
    <citation type="submission" date="2024-02" db="EMBL/GenBank/DDBJ databases">
        <title>Metagenome Assembled Genome of Zalaria obscura JY119.</title>
        <authorList>
            <person name="Vighnesh L."/>
            <person name="Jagadeeshwari U."/>
            <person name="Venkata Ramana C."/>
            <person name="Sasikala C."/>
        </authorList>
    </citation>
    <scope>NUCLEOTIDE SEQUENCE</scope>
    <source>
        <strain evidence="1">JY119</strain>
    </source>
</reference>
<name>A0ACC3SML7_9PEZI</name>
<dbReference type="Proteomes" id="UP001320706">
    <property type="component" value="Unassembled WGS sequence"/>
</dbReference>
<proteinExistence type="predicted"/>
<gene>
    <name evidence="1" type="ORF">M8818_000351</name>
</gene>
<evidence type="ECO:0000313" key="1">
    <source>
        <dbReference type="EMBL" id="KAK8219936.1"/>
    </source>
</evidence>
<protein>
    <submittedName>
        <fullName evidence="1">Uncharacterized protein</fullName>
    </submittedName>
</protein>
<organism evidence="1 2">
    <name type="scientific">Zalaria obscura</name>
    <dbReference type="NCBI Taxonomy" id="2024903"/>
    <lineage>
        <taxon>Eukaryota</taxon>
        <taxon>Fungi</taxon>
        <taxon>Dikarya</taxon>
        <taxon>Ascomycota</taxon>
        <taxon>Pezizomycotina</taxon>
        <taxon>Dothideomycetes</taxon>
        <taxon>Dothideomycetidae</taxon>
        <taxon>Dothideales</taxon>
        <taxon>Zalariaceae</taxon>
        <taxon>Zalaria</taxon>
    </lineage>
</organism>
<comment type="caution">
    <text evidence="1">The sequence shown here is derived from an EMBL/GenBank/DDBJ whole genome shotgun (WGS) entry which is preliminary data.</text>
</comment>
<keyword evidence="2" id="KW-1185">Reference proteome</keyword>